<dbReference type="KEGG" id="ssia:A7J05_20385"/>
<evidence type="ECO:0000256" key="2">
    <source>
        <dbReference type="SAM" id="Phobius"/>
    </source>
</evidence>
<proteinExistence type="predicted"/>
<sequence>MLRSHLWPAAPAERPRNRVYLRERLITLPLLAVVASLAFGWAYGEIRADSAALRGSHTPALGDLADAEMSLRIADREAARSLGAGESVRLSGIGRRYLTRTTRATQSLNQVARSGALTTAERQELDVVSGLVADYGTWIAFAQNNVADPVLREAGLGYARSMLCTAPAPPSRAAPGGFPPCGPRTGSDATTVVDRISALEKSLRGRVADRACLGAGVSAAAVVAGAALVLLSVGLWRTQVFLHHRFHLRVSLPLAAAALPLLAVPFLTADAVLAQRAQQRVVGAARELSDRTSPAVESRADAHPHARPDPRLIATLESRARRDLARGRLPALDGAAPWVAPTGLLCAALVYATLHGYRREYVHIARPGAAP</sequence>
<gene>
    <name evidence="3" type="ORF">A7J05_20385</name>
    <name evidence="4" type="ORF">I8755_16775</name>
</gene>
<dbReference type="OrthoDB" id="4108772at2"/>
<dbReference type="EMBL" id="CP065959">
    <property type="protein sequence ID" value="QQC93818.1"/>
    <property type="molecule type" value="Genomic_DNA"/>
</dbReference>
<name>A0A1P8TTM1_9ACTN</name>
<evidence type="ECO:0000313" key="5">
    <source>
        <dbReference type="Proteomes" id="UP000187191"/>
    </source>
</evidence>
<reference evidence="3 5" key="1">
    <citation type="submission" date="2016-05" db="EMBL/GenBank/DDBJ databases">
        <authorList>
            <person name="Gu J."/>
        </authorList>
    </citation>
    <scope>NUCLEOTIDE SEQUENCE [LARGE SCALE GENOMIC DNA]</scope>
    <source>
        <strain evidence="3 5">ACCC40021</strain>
    </source>
</reference>
<protein>
    <submittedName>
        <fullName evidence="4">Uncharacterized protein</fullName>
    </submittedName>
</protein>
<feature type="transmembrane region" description="Helical" evidence="2">
    <location>
        <begin position="254"/>
        <end position="273"/>
    </location>
</feature>
<organism evidence="4 6">
    <name type="scientific">Streptomyces alfalfae</name>
    <dbReference type="NCBI Taxonomy" id="1642299"/>
    <lineage>
        <taxon>Bacteria</taxon>
        <taxon>Bacillati</taxon>
        <taxon>Actinomycetota</taxon>
        <taxon>Actinomycetes</taxon>
        <taxon>Kitasatosporales</taxon>
        <taxon>Streptomycetaceae</taxon>
        <taxon>Streptomyces</taxon>
    </lineage>
</organism>
<dbReference type="EMBL" id="CP015588">
    <property type="protein sequence ID" value="APY90986.1"/>
    <property type="molecule type" value="Genomic_DNA"/>
</dbReference>
<evidence type="ECO:0000313" key="4">
    <source>
        <dbReference type="EMBL" id="QQC93818.1"/>
    </source>
</evidence>
<dbReference type="AlphaFoldDB" id="A0A1P8TTM1"/>
<accession>A0A1P8TTM1</accession>
<feature type="region of interest" description="Disordered" evidence="1">
    <location>
        <begin position="292"/>
        <end position="311"/>
    </location>
</feature>
<dbReference type="Proteomes" id="UP000596130">
    <property type="component" value="Chromosome"/>
</dbReference>
<reference evidence="4 6" key="2">
    <citation type="submission" date="2020-12" db="EMBL/GenBank/DDBJ databases">
        <title>Identification and biosynthesis of polyene macrolides produced by Streptomyces alfalfae Men-myco-93-63.</title>
        <authorList>
            <person name="Liu D."/>
            <person name="Li Y."/>
            <person name="Liu L."/>
            <person name="Han X."/>
            <person name="Shen F."/>
        </authorList>
    </citation>
    <scope>NUCLEOTIDE SEQUENCE [LARGE SCALE GENOMIC DNA]</scope>
    <source>
        <strain evidence="4 6">Men-myco-93-63</strain>
    </source>
</reference>
<keyword evidence="5" id="KW-1185">Reference proteome</keyword>
<evidence type="ECO:0000256" key="1">
    <source>
        <dbReference type="SAM" id="MobiDB-lite"/>
    </source>
</evidence>
<feature type="transmembrane region" description="Helical" evidence="2">
    <location>
        <begin position="211"/>
        <end position="234"/>
    </location>
</feature>
<evidence type="ECO:0000313" key="3">
    <source>
        <dbReference type="EMBL" id="APY90986.1"/>
    </source>
</evidence>
<keyword evidence="2" id="KW-0472">Membrane</keyword>
<keyword evidence="2" id="KW-0812">Transmembrane</keyword>
<feature type="transmembrane region" description="Helical" evidence="2">
    <location>
        <begin position="25"/>
        <end position="44"/>
    </location>
</feature>
<feature type="compositionally biased region" description="Basic and acidic residues" evidence="1">
    <location>
        <begin position="298"/>
        <end position="310"/>
    </location>
</feature>
<dbReference type="Proteomes" id="UP000187191">
    <property type="component" value="Chromosome"/>
</dbReference>
<evidence type="ECO:0000313" key="6">
    <source>
        <dbReference type="Proteomes" id="UP000596130"/>
    </source>
</evidence>
<keyword evidence="2" id="KW-1133">Transmembrane helix</keyword>